<feature type="region of interest" description="Disordered" evidence="1">
    <location>
        <begin position="153"/>
        <end position="268"/>
    </location>
</feature>
<feature type="compositionally biased region" description="Acidic residues" evidence="1">
    <location>
        <begin position="216"/>
        <end position="227"/>
    </location>
</feature>
<evidence type="ECO:0000256" key="1">
    <source>
        <dbReference type="SAM" id="MobiDB-lite"/>
    </source>
</evidence>
<accession>A0AAD6Z081</accession>
<dbReference type="Proteomes" id="UP001218218">
    <property type="component" value="Unassembled WGS sequence"/>
</dbReference>
<reference evidence="2" key="1">
    <citation type="submission" date="2023-03" db="EMBL/GenBank/DDBJ databases">
        <title>Massive genome expansion in bonnet fungi (Mycena s.s.) driven by repeated elements and novel gene families across ecological guilds.</title>
        <authorList>
            <consortium name="Lawrence Berkeley National Laboratory"/>
            <person name="Harder C.B."/>
            <person name="Miyauchi S."/>
            <person name="Viragh M."/>
            <person name="Kuo A."/>
            <person name="Thoen E."/>
            <person name="Andreopoulos B."/>
            <person name="Lu D."/>
            <person name="Skrede I."/>
            <person name="Drula E."/>
            <person name="Henrissat B."/>
            <person name="Morin E."/>
            <person name="Kohler A."/>
            <person name="Barry K."/>
            <person name="LaButti K."/>
            <person name="Morin E."/>
            <person name="Salamov A."/>
            <person name="Lipzen A."/>
            <person name="Mereny Z."/>
            <person name="Hegedus B."/>
            <person name="Baldrian P."/>
            <person name="Stursova M."/>
            <person name="Weitz H."/>
            <person name="Taylor A."/>
            <person name="Grigoriev I.V."/>
            <person name="Nagy L.G."/>
            <person name="Martin F."/>
            <person name="Kauserud H."/>
        </authorList>
    </citation>
    <scope>NUCLEOTIDE SEQUENCE</scope>
    <source>
        <strain evidence="2">CBHHK002</strain>
    </source>
</reference>
<dbReference type="AlphaFoldDB" id="A0AAD6Z081"/>
<name>A0AAD6Z081_9AGAR</name>
<evidence type="ECO:0000313" key="3">
    <source>
        <dbReference type="Proteomes" id="UP001218218"/>
    </source>
</evidence>
<organism evidence="2 3">
    <name type="scientific">Mycena albidolilacea</name>
    <dbReference type="NCBI Taxonomy" id="1033008"/>
    <lineage>
        <taxon>Eukaryota</taxon>
        <taxon>Fungi</taxon>
        <taxon>Dikarya</taxon>
        <taxon>Basidiomycota</taxon>
        <taxon>Agaricomycotina</taxon>
        <taxon>Agaricomycetes</taxon>
        <taxon>Agaricomycetidae</taxon>
        <taxon>Agaricales</taxon>
        <taxon>Marasmiineae</taxon>
        <taxon>Mycenaceae</taxon>
        <taxon>Mycena</taxon>
    </lineage>
</organism>
<feature type="compositionally biased region" description="Polar residues" evidence="1">
    <location>
        <begin position="259"/>
        <end position="268"/>
    </location>
</feature>
<comment type="caution">
    <text evidence="2">The sequence shown here is derived from an EMBL/GenBank/DDBJ whole genome shotgun (WGS) entry which is preliminary data.</text>
</comment>
<protein>
    <submittedName>
        <fullName evidence="2">Uncharacterized protein</fullName>
    </submittedName>
</protein>
<proteinExistence type="predicted"/>
<sequence length="268" mass="29469">MAGLAFNCRDYDLHSDWYKCKHFVAQSQELCDTSSWVVLSSLVDAEDAVMGKIIEVLRRTDSMEGLVILEQYTIQPERHEVFNMPVLVPKRHEEAVFLLLNPKDIQFAFNVQHDCSSGTCKPSGKRPVLQERQETRLEECFIEHDSLAERLREGREARKAKNAATAAARKALKPGASKVAKRKKTATGLKRTRTGDAGRKSGGRGVSPRDLGEPGGDSDSESGEEGDGGGGKMKKTRNGQAERLRRKSAAASSRIETPGPQSASECQL</sequence>
<evidence type="ECO:0000313" key="2">
    <source>
        <dbReference type="EMBL" id="KAJ7302188.1"/>
    </source>
</evidence>
<feature type="compositionally biased region" description="Low complexity" evidence="1">
    <location>
        <begin position="162"/>
        <end position="176"/>
    </location>
</feature>
<gene>
    <name evidence="2" type="ORF">DFH08DRAFT_826814</name>
</gene>
<keyword evidence="3" id="KW-1185">Reference proteome</keyword>
<dbReference type="EMBL" id="JARIHO010000119">
    <property type="protein sequence ID" value="KAJ7302188.1"/>
    <property type="molecule type" value="Genomic_DNA"/>
</dbReference>